<feature type="binding site" evidence="10">
    <location>
        <position position="324"/>
    </location>
    <ligand>
        <name>substrate</name>
    </ligand>
</feature>
<dbReference type="GO" id="GO:0051287">
    <property type="term" value="F:NAD binding"/>
    <property type="evidence" value="ECO:0007669"/>
    <property type="project" value="InterPro"/>
</dbReference>
<dbReference type="Pfam" id="PF03720">
    <property type="entry name" value="UDPG_MGDP_dh_C"/>
    <property type="match status" value="1"/>
</dbReference>
<dbReference type="UniPathway" id="UPA00038">
    <property type="reaction ID" value="UER00491"/>
</dbReference>
<dbReference type="InterPro" id="IPR001732">
    <property type="entry name" value="UDP-Glc/GDP-Man_DH_N"/>
</dbReference>
<feature type="binding site" evidence="11">
    <location>
        <position position="266"/>
    </location>
    <ligand>
        <name>NAD(+)</name>
        <dbReference type="ChEBI" id="CHEBI:57540"/>
    </ligand>
</feature>
<evidence type="ECO:0000256" key="8">
    <source>
        <dbReference type="PIRNR" id="PIRNR000124"/>
    </source>
</evidence>
<evidence type="ECO:0000256" key="10">
    <source>
        <dbReference type="PIRSR" id="PIRSR500134-2"/>
    </source>
</evidence>
<keyword evidence="5 8" id="KW-0560">Oxidoreductase</keyword>
<proteinExistence type="inferred from homology"/>
<dbReference type="EMBL" id="CP000248">
    <property type="protein sequence ID" value="ABD27690.1"/>
    <property type="molecule type" value="Genomic_DNA"/>
</dbReference>
<keyword evidence="14" id="KW-1185">Reference proteome</keyword>
<comment type="similarity">
    <text evidence="2 8">Belongs to the UDP-glucose/GDP-mannose dehydrogenase family.</text>
</comment>
<dbReference type="InterPro" id="IPR036291">
    <property type="entry name" value="NAD(P)-bd_dom_sf"/>
</dbReference>
<dbReference type="GO" id="GO:0000271">
    <property type="term" value="P:polysaccharide biosynthetic process"/>
    <property type="evidence" value="ECO:0007669"/>
    <property type="project" value="InterPro"/>
</dbReference>
<dbReference type="NCBIfam" id="TIGR03026">
    <property type="entry name" value="NDP-sugDHase"/>
    <property type="match status" value="1"/>
</dbReference>
<feature type="binding site" evidence="11">
    <location>
        <position position="122"/>
    </location>
    <ligand>
        <name>NAD(+)</name>
        <dbReference type="ChEBI" id="CHEBI:57540"/>
    </ligand>
</feature>
<dbReference type="AlphaFoldDB" id="Q2G383"/>
<feature type="binding site" evidence="11">
    <location>
        <position position="35"/>
    </location>
    <ligand>
        <name>NAD(+)</name>
        <dbReference type="ChEBI" id="CHEBI:57540"/>
    </ligand>
</feature>
<dbReference type="PROSITE" id="PS51257">
    <property type="entry name" value="PROKAR_LIPOPROTEIN"/>
    <property type="match status" value="1"/>
</dbReference>
<evidence type="ECO:0000256" key="11">
    <source>
        <dbReference type="PIRSR" id="PIRSR500134-3"/>
    </source>
</evidence>
<evidence type="ECO:0000256" key="7">
    <source>
        <dbReference type="ARBA" id="ARBA00047473"/>
    </source>
</evidence>
<dbReference type="KEGG" id="nar:Saro_3255"/>
<gene>
    <name evidence="13" type="ordered locus">Saro_3255</name>
</gene>
<dbReference type="InterPro" id="IPR036220">
    <property type="entry name" value="UDP-Glc/GDP-Man_DH_C_sf"/>
</dbReference>
<dbReference type="Pfam" id="PF00984">
    <property type="entry name" value="UDPG_MGDP_dh"/>
    <property type="match status" value="1"/>
</dbReference>
<dbReference type="GO" id="GO:0003979">
    <property type="term" value="F:UDP-glucose 6-dehydrogenase activity"/>
    <property type="evidence" value="ECO:0007669"/>
    <property type="project" value="UniProtKB-EC"/>
</dbReference>
<feature type="binding site" evidence="10">
    <location>
        <begin position="152"/>
        <end position="155"/>
    </location>
    <ligand>
        <name>substrate</name>
    </ligand>
</feature>
<dbReference type="Gene3D" id="1.20.5.100">
    <property type="entry name" value="Cytochrome c1, transmembrane anchor, C-terminal"/>
    <property type="match status" value="1"/>
</dbReference>
<comment type="catalytic activity">
    <reaction evidence="7 8">
        <text>UDP-alpha-D-glucose + 2 NAD(+) + H2O = UDP-alpha-D-glucuronate + 2 NADH + 3 H(+)</text>
        <dbReference type="Rhea" id="RHEA:23596"/>
        <dbReference type="ChEBI" id="CHEBI:15377"/>
        <dbReference type="ChEBI" id="CHEBI:15378"/>
        <dbReference type="ChEBI" id="CHEBI:57540"/>
        <dbReference type="ChEBI" id="CHEBI:57945"/>
        <dbReference type="ChEBI" id="CHEBI:58052"/>
        <dbReference type="ChEBI" id="CHEBI:58885"/>
        <dbReference type="EC" id="1.1.1.22"/>
    </reaction>
</comment>
<dbReference type="InterPro" id="IPR017476">
    <property type="entry name" value="UDP-Glc/GDP-Man"/>
</dbReference>
<dbReference type="eggNOG" id="COG1004">
    <property type="taxonomic scope" value="Bacteria"/>
</dbReference>
<dbReference type="STRING" id="279238.Saro_3255"/>
<dbReference type="EC" id="1.1.1.22" evidence="3 8"/>
<dbReference type="SUPFAM" id="SSF51735">
    <property type="entry name" value="NAD(P)-binding Rossmann-fold domains"/>
    <property type="match status" value="1"/>
</dbReference>
<dbReference type="Proteomes" id="UP000009134">
    <property type="component" value="Chromosome"/>
</dbReference>
<evidence type="ECO:0000256" key="3">
    <source>
        <dbReference type="ARBA" id="ARBA00012954"/>
    </source>
</evidence>
<dbReference type="SUPFAM" id="SSF52413">
    <property type="entry name" value="UDP-glucose/GDP-mannose dehydrogenase C-terminal domain"/>
    <property type="match status" value="1"/>
</dbReference>
<keyword evidence="6 8" id="KW-0520">NAD</keyword>
<dbReference type="SMART" id="SM00984">
    <property type="entry name" value="UDPG_MGDP_dh_C"/>
    <property type="match status" value="1"/>
</dbReference>
<protein>
    <recommendedName>
        <fullName evidence="4 8">UDP-glucose 6-dehydrogenase</fullName>
        <ecNumber evidence="3 8">1.1.1.22</ecNumber>
    </recommendedName>
</protein>
<name>Q2G383_NOVAD</name>
<dbReference type="GO" id="GO:0006065">
    <property type="term" value="P:UDP-glucuronate biosynthetic process"/>
    <property type="evidence" value="ECO:0007669"/>
    <property type="project" value="UniProtKB-UniPathway"/>
</dbReference>
<reference evidence="14" key="1">
    <citation type="submission" date="2006-01" db="EMBL/GenBank/DDBJ databases">
        <title>Complete sequence of Novosphingobium aromaticivorans DSM 12444.</title>
        <authorList>
            <consortium name="US DOE Joint Genome Institute"/>
            <person name="Copeland A."/>
            <person name="Lucas S."/>
            <person name="Lapidus A."/>
            <person name="Barry K."/>
            <person name="Detter J.C."/>
            <person name="Glavina T."/>
            <person name="Hammon N."/>
            <person name="Israni S."/>
            <person name="Pitluck S."/>
            <person name="Chain P."/>
            <person name="Malfatti S."/>
            <person name="Shin M."/>
            <person name="Vergez L."/>
            <person name="Schmutz J."/>
            <person name="Larimer F."/>
            <person name="Land M."/>
            <person name="Kyrpides N."/>
            <person name="Ivanova N."/>
            <person name="Fredrickson J."/>
            <person name="Balkwill D."/>
            <person name="Romine M.F."/>
            <person name="Richardson P."/>
        </authorList>
    </citation>
    <scope>NUCLEOTIDE SEQUENCE [LARGE SCALE GENOMIC DNA]</scope>
    <source>
        <strain evidence="14">ATCC 700278 / DSM 12444 / CCUG 56034 / CIP 105152 / NBRC 16084 / F199</strain>
    </source>
</reference>
<evidence type="ECO:0000256" key="2">
    <source>
        <dbReference type="ARBA" id="ARBA00006601"/>
    </source>
</evidence>
<feature type="domain" description="UDP-glucose/GDP-mannose dehydrogenase C-terminal" evidence="12">
    <location>
        <begin position="317"/>
        <end position="418"/>
    </location>
</feature>
<evidence type="ECO:0000256" key="1">
    <source>
        <dbReference type="ARBA" id="ARBA00004701"/>
    </source>
</evidence>
<dbReference type="InterPro" id="IPR014026">
    <property type="entry name" value="UDP-Glc/GDP-Man_DH_dimer"/>
</dbReference>
<feature type="binding site" evidence="10">
    <location>
        <position position="260"/>
    </location>
    <ligand>
        <name>substrate</name>
    </ligand>
</feature>
<dbReference type="PANTHER" id="PTHR43750:SF3">
    <property type="entry name" value="UDP-GLUCOSE 6-DEHYDROGENASE TUAD"/>
    <property type="match status" value="1"/>
</dbReference>
<dbReference type="InterPro" id="IPR014027">
    <property type="entry name" value="UDP-Glc/GDP-Man_DH_C"/>
</dbReference>
<evidence type="ECO:0000256" key="4">
    <source>
        <dbReference type="ARBA" id="ARBA00015132"/>
    </source>
</evidence>
<organism evidence="13 14">
    <name type="scientific">Novosphingobium aromaticivorans (strain ATCC 700278 / DSM 12444 / CCUG 56034 / CIP 105152 / NBRC 16084 / F199)</name>
    <dbReference type="NCBI Taxonomy" id="279238"/>
    <lineage>
        <taxon>Bacteria</taxon>
        <taxon>Pseudomonadati</taxon>
        <taxon>Pseudomonadota</taxon>
        <taxon>Alphaproteobacteria</taxon>
        <taxon>Sphingomonadales</taxon>
        <taxon>Sphingomonadaceae</taxon>
        <taxon>Novosphingobium</taxon>
    </lineage>
</organism>
<dbReference type="InterPro" id="IPR028357">
    <property type="entry name" value="UDPglc_DH_bac"/>
</dbReference>
<dbReference type="InterPro" id="IPR008927">
    <property type="entry name" value="6-PGluconate_DH-like_C_sf"/>
</dbReference>
<evidence type="ECO:0000313" key="14">
    <source>
        <dbReference type="Proteomes" id="UP000009134"/>
    </source>
</evidence>
<accession>Q2G383</accession>
<evidence type="ECO:0000256" key="9">
    <source>
        <dbReference type="PIRSR" id="PIRSR500134-1"/>
    </source>
</evidence>
<feature type="binding site" evidence="11">
    <location>
        <position position="331"/>
    </location>
    <ligand>
        <name>NAD(+)</name>
        <dbReference type="ChEBI" id="CHEBI:57540"/>
    </ligand>
</feature>
<dbReference type="RefSeq" id="WP_011446892.1">
    <property type="nucleotide sequence ID" value="NC_007794.1"/>
</dbReference>
<feature type="binding site" evidence="11">
    <location>
        <position position="86"/>
    </location>
    <ligand>
        <name>NAD(+)</name>
        <dbReference type="ChEBI" id="CHEBI:57540"/>
    </ligand>
</feature>
<dbReference type="Pfam" id="PF03721">
    <property type="entry name" value="UDPG_MGDP_dh_N"/>
    <property type="match status" value="1"/>
</dbReference>
<dbReference type="PIRSF" id="PIRSF500134">
    <property type="entry name" value="UDPglc_DH_bac"/>
    <property type="match status" value="1"/>
</dbReference>
<dbReference type="PANTHER" id="PTHR43750">
    <property type="entry name" value="UDP-GLUCOSE 6-DEHYDROGENASE TUAD"/>
    <property type="match status" value="1"/>
</dbReference>
<dbReference type="Gene3D" id="3.40.50.720">
    <property type="entry name" value="NAD(P)-binding Rossmann-like Domain"/>
    <property type="match status" value="2"/>
</dbReference>
<sequence>MKIAMVGSGYVGLVSGACFADFGHDVVCIDKDEGKIESLRQGVMPIYEPGLAELVAANVKAGRLSFSTDLAASIEDAQAIFIAVGTPSRRGDGHADLSYVYAVAQELAENLKTPAVIVTKSTVPVGTGDEVERIIRESGTAVRFEVVSNPEFLREGAAIGDFKRPDRIVIGAEDEWAQGVMKEVYRPLFLNRAPILFTSRRSSELIKYAANAFLATKITFINEMADLCEKVGADVQDVSRGIGLDNRIGAKFLHAGPGYGGSCFPKDTLALLKTAEDYNSPVRLVEAVVKVNDSRKRAMGRKAIEALGGEARGKRVALLGLTFKPNTDDMRDAPSIAIVQTLLDAGAEVVAYDPEGMEAAAAIMPEVTMAPNAYAAIEGADAIVLVTEWDAFRALDFARIRRLANAPVMVDLRNVYDPAEVRAAGFEYTSVGRP</sequence>
<comment type="pathway">
    <text evidence="1">Nucleotide-sugar biosynthesis; UDP-alpha-D-glucuronate biosynthesis; UDP-alpha-D-glucuronate from UDP-alpha-D-glucose: step 1/1.</text>
</comment>
<dbReference type="HOGENOM" id="CLU_023810_1_2_5"/>
<evidence type="ECO:0000256" key="6">
    <source>
        <dbReference type="ARBA" id="ARBA00023027"/>
    </source>
</evidence>
<feature type="binding site" evidence="11">
    <location>
        <position position="30"/>
    </location>
    <ligand>
        <name>NAD(+)</name>
        <dbReference type="ChEBI" id="CHEBI:57540"/>
    </ligand>
</feature>
<evidence type="ECO:0000313" key="13">
    <source>
        <dbReference type="EMBL" id="ABD27690.1"/>
    </source>
</evidence>
<feature type="binding site" evidence="11">
    <location>
        <position position="155"/>
    </location>
    <ligand>
        <name>NAD(+)</name>
        <dbReference type="ChEBI" id="CHEBI:57540"/>
    </ligand>
</feature>
<feature type="binding site" evidence="10">
    <location>
        <position position="207"/>
    </location>
    <ligand>
        <name>substrate</name>
    </ligand>
</feature>
<evidence type="ECO:0000256" key="5">
    <source>
        <dbReference type="ARBA" id="ARBA00023002"/>
    </source>
</evidence>
<feature type="binding site" evidence="10">
    <location>
        <begin position="252"/>
        <end position="256"/>
    </location>
    <ligand>
        <name>substrate</name>
    </ligand>
</feature>
<feature type="active site" description="Nucleophile" evidence="9">
    <location>
        <position position="263"/>
    </location>
</feature>
<evidence type="ECO:0000259" key="12">
    <source>
        <dbReference type="SMART" id="SM00984"/>
    </source>
</evidence>
<dbReference type="PIRSF" id="PIRSF000124">
    <property type="entry name" value="UDPglc_GDPman_dh"/>
    <property type="match status" value="1"/>
</dbReference>
<dbReference type="SUPFAM" id="SSF48179">
    <property type="entry name" value="6-phosphogluconate dehydrogenase C-terminal domain-like"/>
    <property type="match status" value="1"/>
</dbReference>